<evidence type="ECO:0000313" key="1">
    <source>
        <dbReference type="EMBL" id="EOB04491.1"/>
    </source>
</evidence>
<evidence type="ECO:0000313" key="2">
    <source>
        <dbReference type="Proteomes" id="UP000296049"/>
    </source>
</evidence>
<dbReference type="EMBL" id="KB742781">
    <property type="protein sequence ID" value="EOB04491.1"/>
    <property type="molecule type" value="Genomic_DNA"/>
</dbReference>
<reference evidence="2" key="1">
    <citation type="journal article" date="2013" name="Nat. Genet.">
        <title>The duck genome and transcriptome provide insight into an avian influenza virus reservoir species.</title>
        <authorList>
            <person name="Huang Y."/>
            <person name="Li Y."/>
            <person name="Burt D.W."/>
            <person name="Chen H."/>
            <person name="Zhang Y."/>
            <person name="Qian W."/>
            <person name="Kim H."/>
            <person name="Gan S."/>
            <person name="Zhao Y."/>
            <person name="Li J."/>
            <person name="Yi K."/>
            <person name="Feng H."/>
            <person name="Zhu P."/>
            <person name="Li B."/>
            <person name="Liu Q."/>
            <person name="Fairley S."/>
            <person name="Magor K.E."/>
            <person name="Du Z."/>
            <person name="Hu X."/>
            <person name="Goodman L."/>
            <person name="Tafer H."/>
            <person name="Vignal A."/>
            <person name="Lee T."/>
            <person name="Kim K.W."/>
            <person name="Sheng Z."/>
            <person name="An Y."/>
            <person name="Searle S."/>
            <person name="Herrero J."/>
            <person name="Groenen M.A."/>
            <person name="Crooijmans R.P."/>
            <person name="Faraut T."/>
            <person name="Cai Q."/>
            <person name="Webster R.G."/>
            <person name="Aldridge J.R."/>
            <person name="Warren W.C."/>
            <person name="Bartschat S."/>
            <person name="Kehr S."/>
            <person name="Marz M."/>
            <person name="Stadler P.F."/>
            <person name="Smith J."/>
            <person name="Kraus R.H."/>
            <person name="Zhao Y."/>
            <person name="Ren L."/>
            <person name="Fei J."/>
            <person name="Morisson M."/>
            <person name="Kaiser P."/>
            <person name="Griffin D.K."/>
            <person name="Rao M."/>
            <person name="Pitel F."/>
            <person name="Wang J."/>
            <person name="Li N."/>
        </authorList>
    </citation>
    <scope>NUCLEOTIDE SEQUENCE [LARGE SCALE GENOMIC DNA]</scope>
</reference>
<organism evidence="1 2">
    <name type="scientific">Anas platyrhynchos</name>
    <name type="common">Mallard</name>
    <name type="synonym">Anas boschas</name>
    <dbReference type="NCBI Taxonomy" id="8839"/>
    <lineage>
        <taxon>Eukaryota</taxon>
        <taxon>Metazoa</taxon>
        <taxon>Chordata</taxon>
        <taxon>Craniata</taxon>
        <taxon>Vertebrata</taxon>
        <taxon>Euteleostomi</taxon>
        <taxon>Archelosauria</taxon>
        <taxon>Archosauria</taxon>
        <taxon>Dinosauria</taxon>
        <taxon>Saurischia</taxon>
        <taxon>Theropoda</taxon>
        <taxon>Coelurosauria</taxon>
        <taxon>Aves</taxon>
        <taxon>Neognathae</taxon>
        <taxon>Galloanserae</taxon>
        <taxon>Anseriformes</taxon>
        <taxon>Anatidae</taxon>
        <taxon>Anatinae</taxon>
        <taxon>Anas</taxon>
    </lineage>
</organism>
<accession>R0K369</accession>
<name>R0K369_ANAPL</name>
<dbReference type="AlphaFoldDB" id="R0K369"/>
<sequence>MGLTIAKFKGPNVVLQGIGHALGGNTLHRHGSAEVLCCGFHSKPSAAPTRSSLRPEGCGRWDWRSRTTSDFFPLKSGFNLLVAATEEMKGTFGASQVLEEGKRVVKFLGAAGPGLQLGRGASGRQEEPDTRGWLTLNDVVCSRLVWTRTDTQLLEEESLAQAETAFLFSYAVDTQRKREPTSRDRVDERFIWQYENALNKGKSAQPAPKPLAQRLAMSPTEPPAGKGCLWPWGQDQDWDQDRSCLPAAGSGSSTIGGLGSSSVLGETKQKHRHRNVNVLVVYWRCRCSCEHPVGRPAGTCLSPSICGGIVAIARPAVVIPTCSCDTGACNQRDPFASGPPVWCRQEHLRAHRLILPGAASKPSRVYVHRAAPVVALTFMELLRRRTIAVSNPTALNTAVGLLLVPLIQQREIGESRPVANPLDFDGTKEIVNAHLHGSFAEALVLLPRCPATPFEFTQWSPTWLFASVLLSLFYICDFSSEALVTEVFICRNAPQSIRTCFSMPALGIGYRGETRLVTFPWAELVAELGQQDAILGSCLVRDPAGSDTC</sequence>
<dbReference type="Proteomes" id="UP000296049">
    <property type="component" value="Unassembled WGS sequence"/>
</dbReference>
<gene>
    <name evidence="1" type="ORF">Anapl_01448</name>
</gene>
<proteinExistence type="predicted"/>
<keyword evidence="2" id="KW-1185">Reference proteome</keyword>
<protein>
    <submittedName>
        <fullName evidence="1">Uncharacterized protein</fullName>
    </submittedName>
</protein>